<protein>
    <recommendedName>
        <fullName evidence="6">GRF-type domain-containing protein</fullName>
    </recommendedName>
</protein>
<dbReference type="PROSITE" id="PS51999">
    <property type="entry name" value="ZF_GRF"/>
    <property type="match status" value="1"/>
</dbReference>
<dbReference type="Pfam" id="PF06839">
    <property type="entry name" value="Zn_ribbon_GRF"/>
    <property type="match status" value="1"/>
</dbReference>
<keyword evidence="3" id="KW-0862">Zinc</keyword>
<dbReference type="GO" id="GO:0008270">
    <property type="term" value="F:zinc ion binding"/>
    <property type="evidence" value="ECO:0007669"/>
    <property type="project" value="UniProtKB-KW"/>
</dbReference>
<evidence type="ECO:0000256" key="1">
    <source>
        <dbReference type="ARBA" id="ARBA00022723"/>
    </source>
</evidence>
<evidence type="ECO:0000256" key="2">
    <source>
        <dbReference type="ARBA" id="ARBA00022771"/>
    </source>
</evidence>
<accession>A0AA38U5S8</accession>
<sequence>MSILKGIKAHLLPLTLLFNFNPSPSNCQNPQPEPSNSNLQRNSNPPTNPTMVICDCGSIAIIRTSWTSTNPGRRFYCCSIKGSRCRFLGWVDGPMCPRAVQIIPGLLRSKNEVEAALKITANQARKWKLMCIVSWVAFAMYFCWC</sequence>
<keyword evidence="8" id="KW-1185">Reference proteome</keyword>
<evidence type="ECO:0000256" key="4">
    <source>
        <dbReference type="PROSITE-ProRule" id="PRU01343"/>
    </source>
</evidence>
<proteinExistence type="predicted"/>
<dbReference type="Proteomes" id="UP001172457">
    <property type="component" value="Chromosome 2"/>
</dbReference>
<organism evidence="7 8">
    <name type="scientific">Centaurea solstitialis</name>
    <name type="common">yellow star-thistle</name>
    <dbReference type="NCBI Taxonomy" id="347529"/>
    <lineage>
        <taxon>Eukaryota</taxon>
        <taxon>Viridiplantae</taxon>
        <taxon>Streptophyta</taxon>
        <taxon>Embryophyta</taxon>
        <taxon>Tracheophyta</taxon>
        <taxon>Spermatophyta</taxon>
        <taxon>Magnoliopsida</taxon>
        <taxon>eudicotyledons</taxon>
        <taxon>Gunneridae</taxon>
        <taxon>Pentapetalae</taxon>
        <taxon>asterids</taxon>
        <taxon>campanulids</taxon>
        <taxon>Asterales</taxon>
        <taxon>Asteraceae</taxon>
        <taxon>Carduoideae</taxon>
        <taxon>Cardueae</taxon>
        <taxon>Centaureinae</taxon>
        <taxon>Centaurea</taxon>
    </lineage>
</organism>
<dbReference type="AlphaFoldDB" id="A0AA38U5S8"/>
<feature type="domain" description="GRF-type" evidence="6">
    <location>
        <begin position="54"/>
        <end position="94"/>
    </location>
</feature>
<dbReference type="InterPro" id="IPR010666">
    <property type="entry name" value="Znf_GRF"/>
</dbReference>
<dbReference type="EMBL" id="JARYMX010000002">
    <property type="protein sequence ID" value="KAJ9563018.1"/>
    <property type="molecule type" value="Genomic_DNA"/>
</dbReference>
<keyword evidence="5" id="KW-0732">Signal</keyword>
<evidence type="ECO:0000256" key="3">
    <source>
        <dbReference type="ARBA" id="ARBA00022833"/>
    </source>
</evidence>
<evidence type="ECO:0000313" key="7">
    <source>
        <dbReference type="EMBL" id="KAJ9563018.1"/>
    </source>
</evidence>
<dbReference type="PANTHER" id="PTHR33248">
    <property type="entry name" value="ZINC ION-BINDING PROTEIN"/>
    <property type="match status" value="1"/>
</dbReference>
<evidence type="ECO:0000259" key="6">
    <source>
        <dbReference type="PROSITE" id="PS51999"/>
    </source>
</evidence>
<comment type="caution">
    <text evidence="7">The sequence shown here is derived from an EMBL/GenBank/DDBJ whole genome shotgun (WGS) entry which is preliminary data.</text>
</comment>
<feature type="chain" id="PRO_5041281875" description="GRF-type domain-containing protein" evidence="5">
    <location>
        <begin position="28"/>
        <end position="145"/>
    </location>
</feature>
<keyword evidence="1" id="KW-0479">Metal-binding</keyword>
<gene>
    <name evidence="7" type="ORF">OSB04_008178</name>
</gene>
<name>A0AA38U5S8_9ASTR</name>
<keyword evidence="2 4" id="KW-0863">Zinc-finger</keyword>
<evidence type="ECO:0000313" key="8">
    <source>
        <dbReference type="Proteomes" id="UP001172457"/>
    </source>
</evidence>
<reference evidence="7" key="1">
    <citation type="submission" date="2023-03" db="EMBL/GenBank/DDBJ databases">
        <title>Chromosome-scale reference genome and RAD-based genetic map of yellow starthistle (Centaurea solstitialis) reveal putative structural variation and QTLs associated with invader traits.</title>
        <authorList>
            <person name="Reatini B."/>
            <person name="Cang F.A."/>
            <person name="Jiang Q."/>
            <person name="Mckibben M.T.W."/>
            <person name="Barker M.S."/>
            <person name="Rieseberg L.H."/>
            <person name="Dlugosch K.M."/>
        </authorList>
    </citation>
    <scope>NUCLEOTIDE SEQUENCE</scope>
    <source>
        <strain evidence="7">CAN-66</strain>
        <tissue evidence="7">Leaf</tissue>
    </source>
</reference>
<evidence type="ECO:0000256" key="5">
    <source>
        <dbReference type="SAM" id="SignalP"/>
    </source>
</evidence>
<feature type="signal peptide" evidence="5">
    <location>
        <begin position="1"/>
        <end position="27"/>
    </location>
</feature>